<evidence type="ECO:0000256" key="3">
    <source>
        <dbReference type="ARBA" id="ARBA00022448"/>
    </source>
</evidence>
<feature type="transmembrane region" description="Helical" evidence="7">
    <location>
        <begin position="409"/>
        <end position="428"/>
    </location>
</feature>
<evidence type="ECO:0000256" key="5">
    <source>
        <dbReference type="ARBA" id="ARBA00022989"/>
    </source>
</evidence>
<keyword evidence="3" id="KW-0813">Transport</keyword>
<keyword evidence="10" id="KW-1185">Reference proteome</keyword>
<evidence type="ECO:0000256" key="6">
    <source>
        <dbReference type="ARBA" id="ARBA00023136"/>
    </source>
</evidence>
<dbReference type="PATRIC" id="fig|81857.3.peg.1640"/>
<dbReference type="Pfam" id="PF00860">
    <property type="entry name" value="Xan_ur_permease"/>
    <property type="match status" value="1"/>
</dbReference>
<evidence type="ECO:0000313" key="10">
    <source>
        <dbReference type="Proteomes" id="UP000051645"/>
    </source>
</evidence>
<keyword evidence="4 7" id="KW-0812">Transmembrane</keyword>
<dbReference type="OrthoDB" id="9808458at2"/>
<keyword evidence="5 7" id="KW-1133">Transmembrane helix</keyword>
<dbReference type="Proteomes" id="UP000051645">
    <property type="component" value="Unassembled WGS sequence"/>
</dbReference>
<feature type="transmembrane region" description="Helical" evidence="7">
    <location>
        <begin position="234"/>
        <end position="256"/>
    </location>
</feature>
<dbReference type="GO" id="GO:0005345">
    <property type="term" value="F:purine nucleobase transmembrane transporter activity"/>
    <property type="evidence" value="ECO:0007669"/>
    <property type="project" value="TreeGrafter"/>
</dbReference>
<dbReference type="InterPro" id="IPR045018">
    <property type="entry name" value="Azg-like"/>
</dbReference>
<feature type="transmembrane region" description="Helical" evidence="7">
    <location>
        <begin position="47"/>
        <end position="69"/>
    </location>
</feature>
<evidence type="ECO:0000313" key="11">
    <source>
        <dbReference type="Proteomes" id="UP000051751"/>
    </source>
</evidence>
<dbReference type="AlphaFoldDB" id="A0A0R2FHR4"/>
<keyword evidence="6 7" id="KW-0472">Membrane</keyword>
<dbReference type="GO" id="GO:0005886">
    <property type="term" value="C:plasma membrane"/>
    <property type="evidence" value="ECO:0007669"/>
    <property type="project" value="TreeGrafter"/>
</dbReference>
<evidence type="ECO:0000256" key="7">
    <source>
        <dbReference type="SAM" id="Phobius"/>
    </source>
</evidence>
<feature type="transmembrane region" description="Helical" evidence="7">
    <location>
        <begin position="335"/>
        <end position="355"/>
    </location>
</feature>
<comment type="caution">
    <text evidence="8">The sequence shown here is derived from an EMBL/GenBank/DDBJ whole genome shotgun (WGS) entry which is preliminary data.</text>
</comment>
<evidence type="ECO:0000256" key="1">
    <source>
        <dbReference type="ARBA" id="ARBA00004141"/>
    </source>
</evidence>
<comment type="similarity">
    <text evidence="2">Belongs to the nucleobase:cation symporter-2 (NCS2) (TC 2.A.40) family. Azg-like subfamily.</text>
</comment>
<evidence type="ECO:0000313" key="9">
    <source>
        <dbReference type="EMBL" id="KRN30947.1"/>
    </source>
</evidence>
<dbReference type="EMBL" id="JQAT01000004">
    <property type="protein sequence ID" value="KRN28177.1"/>
    <property type="molecule type" value="Genomic_DNA"/>
</dbReference>
<proteinExistence type="inferred from homology"/>
<feature type="transmembrane region" description="Helical" evidence="7">
    <location>
        <begin position="21"/>
        <end position="41"/>
    </location>
</feature>
<gene>
    <name evidence="8" type="ORF">IV38_GL001629</name>
    <name evidence="9" type="ORF">IV40_GL001586</name>
</gene>
<dbReference type="InterPro" id="IPR006043">
    <property type="entry name" value="NCS2"/>
</dbReference>
<dbReference type="PANTHER" id="PTHR43337:SF2">
    <property type="entry name" value="XANTHINE_URACIL PERMEASE"/>
    <property type="match status" value="1"/>
</dbReference>
<evidence type="ECO:0000313" key="8">
    <source>
        <dbReference type="EMBL" id="KRN28177.1"/>
    </source>
</evidence>
<feature type="transmembrane region" description="Helical" evidence="7">
    <location>
        <begin position="100"/>
        <end position="123"/>
    </location>
</feature>
<reference evidence="10 11" key="1">
    <citation type="journal article" date="2015" name="Genome Announc.">
        <title>Expanding the biotechnology potential of lactobacilli through comparative genomics of 213 strains and associated genera.</title>
        <authorList>
            <person name="Sun Z."/>
            <person name="Harris H.M."/>
            <person name="McCann A."/>
            <person name="Guo C."/>
            <person name="Argimon S."/>
            <person name="Zhang W."/>
            <person name="Yang X."/>
            <person name="Jeffery I.B."/>
            <person name="Cooney J.C."/>
            <person name="Kagawa T.F."/>
            <person name="Liu W."/>
            <person name="Song Y."/>
            <person name="Salvetti E."/>
            <person name="Wrobel A."/>
            <person name="Rasinkangas P."/>
            <person name="Parkhill J."/>
            <person name="Rea M.C."/>
            <person name="O'Sullivan O."/>
            <person name="Ritari J."/>
            <person name="Douillard F.P."/>
            <person name="Paul Ross R."/>
            <person name="Yang R."/>
            <person name="Briner A.E."/>
            <person name="Felis G.E."/>
            <person name="de Vos W.M."/>
            <person name="Barrangou R."/>
            <person name="Klaenhammer T.R."/>
            <person name="Caufield P.W."/>
            <person name="Cui Y."/>
            <person name="Zhang H."/>
            <person name="O'Toole P.W."/>
        </authorList>
    </citation>
    <scope>NUCLEOTIDE SEQUENCE [LARGE SCALE GENOMIC DNA]</scope>
    <source>
        <strain evidence="8 11">ATCC BAA-66</strain>
        <strain evidence="9 10">DSM 13344</strain>
    </source>
</reference>
<organism evidence="8 11">
    <name type="scientific">Lactobacillus selangorensis</name>
    <dbReference type="NCBI Taxonomy" id="81857"/>
    <lineage>
        <taxon>Bacteria</taxon>
        <taxon>Bacillati</taxon>
        <taxon>Bacillota</taxon>
        <taxon>Bacilli</taxon>
        <taxon>Lactobacillales</taxon>
        <taxon>Lactobacillaceae</taxon>
        <taxon>Lactobacillus</taxon>
    </lineage>
</organism>
<comment type="subcellular location">
    <subcellularLocation>
        <location evidence="1">Membrane</location>
        <topology evidence="1">Multi-pass membrane protein</topology>
    </subcellularLocation>
</comment>
<feature type="transmembrane region" description="Helical" evidence="7">
    <location>
        <begin position="367"/>
        <end position="397"/>
    </location>
</feature>
<feature type="transmembrane region" description="Helical" evidence="7">
    <location>
        <begin position="311"/>
        <end position="329"/>
    </location>
</feature>
<sequence length="430" mass="46472">MFKKYFQLQQNHTSVRQELSAGFIGFITLIYVMTINGQVLHHAGEPLGTALIGTILATAVACVLIGFFANVPLMIAPAMGLNAVFTYDLIKTVHLTLSEALLAVFTSGLLFLLLGMTPFVRILDQSISANFKYGIRAGIGLYLVSLGLREGKVIVKSSQSFIAMNTFYNPTMDLTLLTLLIAVILHIRKVHGTYLWVLIIGTILAQITGQVHLHVPSLQDYHYQILFNPAHISVAKVSFWMSVFSLLLIVMFETLGTVPGQLDEVQGNSTTEFDQVTRVVGVSNMTAGLLGTSSMISALESESDIDSGGKTGLTSVFAGAFFVISLAFVPFLGMIPISATAPIMILIGLGMLQSIHSLDIISDAPSVVSASLIIVLIPFTNSISNGMGLGFISYSIIKWCIGEGKKVKWPSYVIGGLFLILFALQMVLKK</sequence>
<feature type="transmembrane region" description="Helical" evidence="7">
    <location>
        <begin position="276"/>
        <end position="299"/>
    </location>
</feature>
<name>A0A0R2FHR4_9LACO</name>
<dbReference type="STRING" id="81857.IV38_GL001629"/>
<protein>
    <submittedName>
        <fullName evidence="8">Xanthine uracil vitamin C permease</fullName>
    </submittedName>
</protein>
<feature type="transmembrane region" description="Helical" evidence="7">
    <location>
        <begin position="193"/>
        <end position="213"/>
    </location>
</feature>
<dbReference type="EMBL" id="JQAZ01000005">
    <property type="protein sequence ID" value="KRN30947.1"/>
    <property type="molecule type" value="Genomic_DNA"/>
</dbReference>
<dbReference type="Proteomes" id="UP000051751">
    <property type="component" value="Unassembled WGS sequence"/>
</dbReference>
<evidence type="ECO:0000256" key="2">
    <source>
        <dbReference type="ARBA" id="ARBA00005697"/>
    </source>
</evidence>
<accession>A0A0R2FHR4</accession>
<dbReference type="PANTHER" id="PTHR43337">
    <property type="entry name" value="XANTHINE/URACIL PERMEASE C887.17-RELATED"/>
    <property type="match status" value="1"/>
</dbReference>
<evidence type="ECO:0000256" key="4">
    <source>
        <dbReference type="ARBA" id="ARBA00022692"/>
    </source>
</evidence>
<feature type="transmembrane region" description="Helical" evidence="7">
    <location>
        <begin position="167"/>
        <end position="187"/>
    </location>
</feature>
<dbReference type="RefSeq" id="WP_057770090.1">
    <property type="nucleotide sequence ID" value="NZ_JQAT01000004.1"/>
</dbReference>